<dbReference type="Proteomes" id="UP000735302">
    <property type="component" value="Unassembled WGS sequence"/>
</dbReference>
<evidence type="ECO:0000256" key="9">
    <source>
        <dbReference type="ARBA" id="ARBA00023136"/>
    </source>
</evidence>
<feature type="compositionally biased region" description="Polar residues" evidence="12">
    <location>
        <begin position="417"/>
        <end position="437"/>
    </location>
</feature>
<dbReference type="EMBL" id="BLXT01004211">
    <property type="protein sequence ID" value="GFO10808.1"/>
    <property type="molecule type" value="Genomic_DNA"/>
</dbReference>
<keyword evidence="7" id="KW-1133">Transmembrane helix</keyword>
<proteinExistence type="inferred from homology"/>
<evidence type="ECO:0000256" key="7">
    <source>
        <dbReference type="ARBA" id="ARBA00022989"/>
    </source>
</evidence>
<evidence type="ECO:0000256" key="6">
    <source>
        <dbReference type="ARBA" id="ARBA00022968"/>
    </source>
</evidence>
<dbReference type="Pfam" id="PF01762">
    <property type="entry name" value="Galactosyl_T"/>
    <property type="match status" value="1"/>
</dbReference>
<reference evidence="13 14" key="1">
    <citation type="journal article" date="2021" name="Elife">
        <title>Chloroplast acquisition without the gene transfer in kleptoplastic sea slugs, Plakobranchus ocellatus.</title>
        <authorList>
            <person name="Maeda T."/>
            <person name="Takahashi S."/>
            <person name="Yoshida T."/>
            <person name="Shimamura S."/>
            <person name="Takaki Y."/>
            <person name="Nagai Y."/>
            <person name="Toyoda A."/>
            <person name="Suzuki Y."/>
            <person name="Arimoto A."/>
            <person name="Ishii H."/>
            <person name="Satoh N."/>
            <person name="Nishiyama T."/>
            <person name="Hasebe M."/>
            <person name="Maruyama T."/>
            <person name="Minagawa J."/>
            <person name="Obokata J."/>
            <person name="Shigenobu S."/>
        </authorList>
    </citation>
    <scope>NUCLEOTIDE SEQUENCE [LARGE SCALE GENOMIC DNA]</scope>
</reference>
<dbReference type="GO" id="GO:0006493">
    <property type="term" value="P:protein O-linked glycosylation"/>
    <property type="evidence" value="ECO:0007669"/>
    <property type="project" value="TreeGrafter"/>
</dbReference>
<dbReference type="PANTHER" id="PTHR11214:SF314">
    <property type="entry name" value="HEXOSYLTRANSFERASE"/>
    <property type="match status" value="1"/>
</dbReference>
<dbReference type="InterPro" id="IPR002659">
    <property type="entry name" value="Glyco_trans_31"/>
</dbReference>
<keyword evidence="4" id="KW-0808">Transferase</keyword>
<dbReference type="AlphaFoldDB" id="A0AAV4ATT3"/>
<keyword evidence="3 11" id="KW-0328">Glycosyltransferase</keyword>
<sequence length="437" mass="48774">MRTVIGFALVVTMVVYGATTFLHFDSIEIPKRRSVYREAMRNISRFTKMDAASLAASAVTSSAESQPELKSSLLDRREHPSAVNSSARQSPPVESILNTFHAKVAARERKIVNPHDYDYIHNVPGACADRPVELLVGVPSRVDSFQHRQTIRQTWGQFASDPINKAVLLFFLGSTLDKELQQRVRIEARKHGDIVQESFIDSYKNLSLKSVALVRWASLYCPDSTFVVKADDDMYINVPRLLSKLRAQFDKGPLFLIGIVHPDSKPFRDKGHKWFVAPSEYRHKKYPNYVSGTAYAMTTSAAMRLFVESLYVRPLYLEDVYVTGILADKASVPRISETEFSAQKFDPTGCNFKGRISGHRNTPDDIMKIHRELFDPDLSIACPQQGDLRLSRPPSSQGTSGRARARDRRVPADLRTESLSTGPPSVAGSSPATSALA</sequence>
<evidence type="ECO:0000256" key="8">
    <source>
        <dbReference type="ARBA" id="ARBA00023034"/>
    </source>
</evidence>
<organism evidence="13 14">
    <name type="scientific">Plakobranchus ocellatus</name>
    <dbReference type="NCBI Taxonomy" id="259542"/>
    <lineage>
        <taxon>Eukaryota</taxon>
        <taxon>Metazoa</taxon>
        <taxon>Spiralia</taxon>
        <taxon>Lophotrochozoa</taxon>
        <taxon>Mollusca</taxon>
        <taxon>Gastropoda</taxon>
        <taxon>Heterobranchia</taxon>
        <taxon>Euthyneura</taxon>
        <taxon>Panpulmonata</taxon>
        <taxon>Sacoglossa</taxon>
        <taxon>Placobranchoidea</taxon>
        <taxon>Plakobranchidae</taxon>
        <taxon>Plakobranchus</taxon>
    </lineage>
</organism>
<evidence type="ECO:0000256" key="11">
    <source>
        <dbReference type="RuleBase" id="RU363063"/>
    </source>
</evidence>
<gene>
    <name evidence="13" type="ORF">PoB_003731300</name>
</gene>
<keyword evidence="10" id="KW-0325">Glycoprotein</keyword>
<evidence type="ECO:0000256" key="1">
    <source>
        <dbReference type="ARBA" id="ARBA00004323"/>
    </source>
</evidence>
<name>A0AAV4ATT3_9GAST</name>
<evidence type="ECO:0000313" key="14">
    <source>
        <dbReference type="Proteomes" id="UP000735302"/>
    </source>
</evidence>
<dbReference type="GO" id="GO:0016758">
    <property type="term" value="F:hexosyltransferase activity"/>
    <property type="evidence" value="ECO:0007669"/>
    <property type="project" value="InterPro"/>
</dbReference>
<evidence type="ECO:0000256" key="5">
    <source>
        <dbReference type="ARBA" id="ARBA00022692"/>
    </source>
</evidence>
<feature type="region of interest" description="Disordered" evidence="12">
    <location>
        <begin position="66"/>
        <end position="90"/>
    </location>
</feature>
<keyword evidence="14" id="KW-1185">Reference proteome</keyword>
<comment type="subcellular location">
    <subcellularLocation>
        <location evidence="1 11">Golgi apparatus membrane</location>
        <topology evidence="1 11">Single-pass type II membrane protein</topology>
    </subcellularLocation>
</comment>
<accession>A0AAV4ATT3</accession>
<dbReference type="EC" id="2.4.1.-" evidence="11"/>
<protein>
    <recommendedName>
        <fullName evidence="11">Hexosyltransferase</fullName>
        <ecNumber evidence="11">2.4.1.-</ecNumber>
    </recommendedName>
</protein>
<evidence type="ECO:0000256" key="4">
    <source>
        <dbReference type="ARBA" id="ARBA00022679"/>
    </source>
</evidence>
<feature type="region of interest" description="Disordered" evidence="12">
    <location>
        <begin position="384"/>
        <end position="437"/>
    </location>
</feature>
<comment type="similarity">
    <text evidence="2 11">Belongs to the glycosyltransferase 31 family.</text>
</comment>
<dbReference type="GO" id="GO:0000139">
    <property type="term" value="C:Golgi membrane"/>
    <property type="evidence" value="ECO:0007669"/>
    <property type="project" value="UniProtKB-SubCell"/>
</dbReference>
<dbReference type="Gene3D" id="3.90.550.50">
    <property type="match status" value="1"/>
</dbReference>
<evidence type="ECO:0000256" key="3">
    <source>
        <dbReference type="ARBA" id="ARBA00022676"/>
    </source>
</evidence>
<evidence type="ECO:0000313" key="13">
    <source>
        <dbReference type="EMBL" id="GFO10808.1"/>
    </source>
</evidence>
<keyword evidence="9" id="KW-0472">Membrane</keyword>
<keyword evidence="5" id="KW-0812">Transmembrane</keyword>
<keyword evidence="8 11" id="KW-0333">Golgi apparatus</keyword>
<comment type="caution">
    <text evidence="13">The sequence shown here is derived from an EMBL/GenBank/DDBJ whole genome shotgun (WGS) entry which is preliminary data.</text>
</comment>
<dbReference type="PANTHER" id="PTHR11214">
    <property type="entry name" value="BETA-1,3-N-ACETYLGLUCOSAMINYLTRANSFERASE"/>
    <property type="match status" value="1"/>
</dbReference>
<evidence type="ECO:0000256" key="10">
    <source>
        <dbReference type="ARBA" id="ARBA00023180"/>
    </source>
</evidence>
<keyword evidence="6" id="KW-0735">Signal-anchor</keyword>
<evidence type="ECO:0000256" key="12">
    <source>
        <dbReference type="SAM" id="MobiDB-lite"/>
    </source>
</evidence>
<evidence type="ECO:0000256" key="2">
    <source>
        <dbReference type="ARBA" id="ARBA00008661"/>
    </source>
</evidence>
<dbReference type="FunFam" id="3.90.550.50:FF:000001">
    <property type="entry name" value="Hexosyltransferase"/>
    <property type="match status" value="1"/>
</dbReference>